<feature type="region of interest" description="Disordered" evidence="1">
    <location>
        <begin position="149"/>
        <end position="177"/>
    </location>
</feature>
<evidence type="ECO:0000259" key="5">
    <source>
        <dbReference type="Pfam" id="PF20053"/>
    </source>
</evidence>
<dbReference type="EMBL" id="JAJJHW010003409">
    <property type="protein sequence ID" value="KAH8359437.1"/>
    <property type="molecule type" value="Genomic_DNA"/>
</dbReference>
<dbReference type="Pfam" id="PF19914">
    <property type="entry name" value="WEF-hand"/>
    <property type="match status" value="1"/>
</dbReference>
<evidence type="ECO:0000259" key="3">
    <source>
        <dbReference type="Pfam" id="PF19913"/>
    </source>
</evidence>
<evidence type="ECO:0000259" key="4">
    <source>
        <dbReference type="Pfam" id="PF19914"/>
    </source>
</evidence>
<organism evidence="6 7">
    <name type="scientific">Drosophila rubida</name>
    <dbReference type="NCBI Taxonomy" id="30044"/>
    <lineage>
        <taxon>Eukaryota</taxon>
        <taxon>Metazoa</taxon>
        <taxon>Ecdysozoa</taxon>
        <taxon>Arthropoda</taxon>
        <taxon>Hexapoda</taxon>
        <taxon>Insecta</taxon>
        <taxon>Pterygota</taxon>
        <taxon>Neoptera</taxon>
        <taxon>Endopterygota</taxon>
        <taxon>Diptera</taxon>
        <taxon>Brachycera</taxon>
        <taxon>Muscomorpha</taxon>
        <taxon>Ephydroidea</taxon>
        <taxon>Drosophilidae</taxon>
        <taxon>Drosophila</taxon>
    </lineage>
</organism>
<dbReference type="PANTHER" id="PTHR13098">
    <property type="entry name" value="WOLFRAMIN"/>
    <property type="match status" value="1"/>
</dbReference>
<dbReference type="PANTHER" id="PTHR13098:SF3">
    <property type="entry name" value="WOLFRAMIN"/>
    <property type="match status" value="1"/>
</dbReference>
<dbReference type="InterPro" id="IPR045461">
    <property type="entry name" value="Wolframin_OB_fold"/>
</dbReference>
<feature type="domain" description="Wolframin EF-hand" evidence="4">
    <location>
        <begin position="115"/>
        <end position="209"/>
    </location>
</feature>
<evidence type="ECO:0008006" key="8">
    <source>
        <dbReference type="Google" id="ProtNLM"/>
    </source>
</evidence>
<dbReference type="InterPro" id="IPR011990">
    <property type="entry name" value="TPR-like_helical_dom_sf"/>
</dbReference>
<feature type="transmembrane region" description="Helical" evidence="2">
    <location>
        <begin position="259"/>
        <end position="281"/>
    </location>
</feature>
<keyword evidence="7" id="KW-1185">Reference proteome</keyword>
<reference evidence="6" key="1">
    <citation type="journal article" date="2021" name="Mol. Ecol. Resour.">
        <title>Phylogenomic analyses of the genus Drosophila reveals genomic signals of climate adaptation.</title>
        <authorList>
            <person name="Li F."/>
            <person name="Rane R.V."/>
            <person name="Luria V."/>
            <person name="Xiong Z."/>
            <person name="Chen J."/>
            <person name="Li Z."/>
            <person name="Catullo R.A."/>
            <person name="Griffin P.C."/>
            <person name="Schiffer M."/>
            <person name="Pearce S."/>
            <person name="Lee S.F."/>
            <person name="McElroy K."/>
            <person name="Stocker A."/>
            <person name="Shirriffs J."/>
            <person name="Cockerell F."/>
            <person name="Coppin C."/>
            <person name="Sgro C.M."/>
            <person name="Karger A."/>
            <person name="Cain J.W."/>
            <person name="Weber J.A."/>
            <person name="Santpere G."/>
            <person name="Kirschner M.W."/>
            <person name="Hoffmann A.A."/>
            <person name="Oakeshott J.G."/>
            <person name="Zhang G."/>
        </authorList>
    </citation>
    <scope>NUCLEOTIDE SEQUENCE</scope>
    <source>
        <strain evidence="6">BGI-SZ-2011g</strain>
    </source>
</reference>
<dbReference type="PRINTS" id="PR02060">
    <property type="entry name" value="WOLFFAMILY"/>
</dbReference>
<feature type="transmembrane region" description="Helical" evidence="2">
    <location>
        <begin position="293"/>
        <end position="311"/>
    </location>
</feature>
<evidence type="ECO:0000313" key="7">
    <source>
        <dbReference type="Proteomes" id="UP001200034"/>
    </source>
</evidence>
<feature type="transmembrane region" description="Helical" evidence="2">
    <location>
        <begin position="598"/>
        <end position="616"/>
    </location>
</feature>
<dbReference type="Gene3D" id="1.25.40.10">
    <property type="entry name" value="Tetratricopeptide repeat domain"/>
    <property type="match status" value="1"/>
</dbReference>
<dbReference type="GO" id="GO:0030968">
    <property type="term" value="P:endoplasmic reticulum unfolded protein response"/>
    <property type="evidence" value="ECO:0007669"/>
    <property type="project" value="TreeGrafter"/>
</dbReference>
<evidence type="ECO:0000313" key="6">
    <source>
        <dbReference type="EMBL" id="KAH8359437.1"/>
    </source>
</evidence>
<feature type="transmembrane region" description="Helical" evidence="2">
    <location>
        <begin position="513"/>
        <end position="539"/>
    </location>
</feature>
<keyword evidence="2" id="KW-1133">Transmembrane helix</keyword>
<dbReference type="InterPro" id="IPR045400">
    <property type="entry name" value="Wolframin_Cys-rich"/>
</dbReference>
<proteinExistence type="predicted"/>
<feature type="transmembrane region" description="Helical" evidence="2">
    <location>
        <begin position="352"/>
        <end position="369"/>
    </location>
</feature>
<feature type="domain" description="Wolframin OB-fold" evidence="3">
    <location>
        <begin position="759"/>
        <end position="891"/>
    </location>
</feature>
<name>A0AAD4JUA3_9MUSC</name>
<sequence>MATWTQNAPTGVSKRRRWNLEDRASLNKLKEHIAEEGCPQVQYDLGKKLLENAIEPNISNESQKAVHWLVSAAQQGHEEAVRLLRKCYNDGSGITADNADEVRRCLAMTPGERAARKAARELFACLSNGNEHITPKQLERKMRRIYNLQRKRRRRGAASDDTSSSNTEDDVSDWEREPLEDAATIGRTNVERRRFITEAHLVSAAANYSAGRMPSVNETLTLSVPHPQSLDHVPCFYRMLFHPLVFFTLLYHRFINLIIALPAMLPLSVRCSLLVLIAWWSTLADTERQMLPLISYYLSLGVMLWSTCRMLKTKQQFVDFRIWSGLFLSYGDHNIEAEISEQRFLRNNMKPYLYYFGAFICNLIVYPLVTDAWLPHSELTIISGAFTFITLGVFMYAASPVLPDWLVIVSFAVNVLAKYPYEMDEVVSTHWRFLDLRVPTFSSFVIGNGIEFCLNCRTALYLLIPLLLGLLAKRSSWHGVYTYLIPHCVTLSWLQVCIVTSQSATMFGAMRAALGLAGIVLFLPLFGIVALLVPVFVAIDSLGLASEQLRWGSTAIACSLVVVLSCVLALNRATQKYITMLQVSCCRFPKQTLLNHQLLQLLVGLTTACMLVFPYMTSSFKDTPRYNAVPSVLPTSSAGLHSVPVALQWERFYELCAQPVQEQPNKIKAQLRCSHLNGMHVAWEGKVSQVQIARVSNMLEDVVANYLPNWLGKLLRCVHGEHIAKHFQCVAKQDAQCVEWQRVLKDLSAQTGHCTLQRWNRYEYELLVQVAASGSLLGRSTTTGVVLRAHHDFGNFTQLLQRGDRVLFYGTLHNSRLLPNNVREHYVLGSSAPPQVELKTIECLDCHSPELSTASIQKAVHSSPVDARMQDLMRGIKYLLNALLSPLITFK</sequence>
<dbReference type="InterPro" id="IPR026209">
    <property type="entry name" value="Wolframin_fam"/>
</dbReference>
<dbReference type="Pfam" id="PF20023">
    <property type="entry name" value="WSLR"/>
    <property type="match status" value="2"/>
</dbReference>
<dbReference type="Pfam" id="PF19913">
    <property type="entry name" value="WCOB"/>
    <property type="match status" value="1"/>
</dbReference>
<feature type="domain" description="Wolframin cysteine-rich" evidence="5">
    <location>
        <begin position="649"/>
        <end position="758"/>
    </location>
</feature>
<feature type="transmembrane region" description="Helical" evidence="2">
    <location>
        <begin position="441"/>
        <end position="468"/>
    </location>
</feature>
<dbReference type="InterPro" id="IPR045460">
    <property type="entry name" value="Wolframin_EF-hand"/>
</dbReference>
<evidence type="ECO:0000256" key="2">
    <source>
        <dbReference type="SAM" id="Phobius"/>
    </source>
</evidence>
<dbReference type="Proteomes" id="UP001200034">
    <property type="component" value="Unassembled WGS sequence"/>
</dbReference>
<accession>A0AAD4JUA3</accession>
<comment type="caution">
    <text evidence="6">The sequence shown here is derived from an EMBL/GenBank/DDBJ whole genome shotgun (WGS) entry which is preliminary data.</text>
</comment>
<dbReference type="AlphaFoldDB" id="A0AAD4JUA3"/>
<dbReference type="InterPro" id="IPR045458">
    <property type="entry name" value="Wolframin_Sel1-like_rpt"/>
</dbReference>
<feature type="transmembrane region" description="Helical" evidence="2">
    <location>
        <begin position="551"/>
        <end position="570"/>
    </location>
</feature>
<dbReference type="Pfam" id="PF20053">
    <property type="entry name" value="WC-rich"/>
    <property type="match status" value="1"/>
</dbReference>
<evidence type="ECO:0000256" key="1">
    <source>
        <dbReference type="SAM" id="MobiDB-lite"/>
    </source>
</evidence>
<dbReference type="GO" id="GO:0005789">
    <property type="term" value="C:endoplasmic reticulum membrane"/>
    <property type="evidence" value="ECO:0007669"/>
    <property type="project" value="TreeGrafter"/>
</dbReference>
<keyword evidence="2" id="KW-0472">Membrane</keyword>
<keyword evidence="2" id="KW-0812">Transmembrane</keyword>
<dbReference type="GO" id="GO:0055074">
    <property type="term" value="P:calcium ion homeostasis"/>
    <property type="evidence" value="ECO:0007669"/>
    <property type="project" value="TreeGrafter"/>
</dbReference>
<protein>
    <recommendedName>
        <fullName evidence="8">Wolframin</fullName>
    </recommendedName>
</protein>
<feature type="transmembrane region" description="Helical" evidence="2">
    <location>
        <begin position="480"/>
        <end position="501"/>
    </location>
</feature>
<gene>
    <name evidence="6" type="ORF">KR093_006560</name>
</gene>